<gene>
    <name evidence="1" type="ORF">K450DRAFT_275733</name>
</gene>
<accession>A0AAD5HAN9</accession>
<proteinExistence type="predicted"/>
<evidence type="ECO:0000313" key="2">
    <source>
        <dbReference type="Proteomes" id="UP001206595"/>
    </source>
</evidence>
<comment type="caution">
    <text evidence="1">The sequence shown here is derived from an EMBL/GenBank/DDBJ whole genome shotgun (WGS) entry which is preliminary data.</text>
</comment>
<organism evidence="1 2">
    <name type="scientific">Umbelopsis ramanniana AG</name>
    <dbReference type="NCBI Taxonomy" id="1314678"/>
    <lineage>
        <taxon>Eukaryota</taxon>
        <taxon>Fungi</taxon>
        <taxon>Fungi incertae sedis</taxon>
        <taxon>Mucoromycota</taxon>
        <taxon>Mucoromycotina</taxon>
        <taxon>Umbelopsidomycetes</taxon>
        <taxon>Umbelopsidales</taxon>
        <taxon>Umbelopsidaceae</taxon>
        <taxon>Umbelopsis</taxon>
    </lineage>
</organism>
<dbReference type="RefSeq" id="XP_051440347.1">
    <property type="nucleotide sequence ID" value="XM_051593185.1"/>
</dbReference>
<dbReference type="Proteomes" id="UP001206595">
    <property type="component" value="Unassembled WGS sequence"/>
</dbReference>
<sequence length="225" mass="25457">MQHVPDVVARATILVLEMTPKAVHALKRYLQAISWDDWPAHIRPNFRDWMKDILAKIFQTRTGGIMLVDLLIINRGSWLRKQGCALALSAHAGHSTQQYLNCVIVLLATLDETDRQESLVTVCKHLSRGDAHVQLHFSDKTQGEKDRSHREYQAWRDAICKRIEYTSGLLNLGSDALAVPATEVDRCLKGLLKGTTVITRDTLLLIKKRLTNSALDIHFSKDDLQ</sequence>
<name>A0AAD5HAN9_UMBRA</name>
<dbReference type="GeneID" id="75918527"/>
<keyword evidence="2" id="KW-1185">Reference proteome</keyword>
<dbReference type="AlphaFoldDB" id="A0AAD5HAN9"/>
<reference evidence="1" key="2">
    <citation type="journal article" date="2022" name="Proc. Natl. Acad. Sci. U.S.A.">
        <title>Diploid-dominant life cycles characterize the early evolution of Fungi.</title>
        <authorList>
            <person name="Amses K.R."/>
            <person name="Simmons D.R."/>
            <person name="Longcore J.E."/>
            <person name="Mondo S.J."/>
            <person name="Seto K."/>
            <person name="Jeronimo G.H."/>
            <person name="Bonds A.E."/>
            <person name="Quandt C.A."/>
            <person name="Davis W.J."/>
            <person name="Chang Y."/>
            <person name="Federici B.A."/>
            <person name="Kuo A."/>
            <person name="LaButti K."/>
            <person name="Pangilinan J."/>
            <person name="Andreopoulos W."/>
            <person name="Tritt A."/>
            <person name="Riley R."/>
            <person name="Hundley H."/>
            <person name="Johnson J."/>
            <person name="Lipzen A."/>
            <person name="Barry K."/>
            <person name="Lang B.F."/>
            <person name="Cuomo C.A."/>
            <person name="Buchler N.E."/>
            <person name="Grigoriev I.V."/>
            <person name="Spatafora J.W."/>
            <person name="Stajich J.E."/>
            <person name="James T.Y."/>
        </authorList>
    </citation>
    <scope>NUCLEOTIDE SEQUENCE</scope>
    <source>
        <strain evidence="1">AG</strain>
    </source>
</reference>
<evidence type="ECO:0000313" key="1">
    <source>
        <dbReference type="EMBL" id="KAI8575343.1"/>
    </source>
</evidence>
<reference evidence="1" key="1">
    <citation type="submission" date="2021-06" db="EMBL/GenBank/DDBJ databases">
        <authorList>
            <consortium name="DOE Joint Genome Institute"/>
            <person name="Mondo S.J."/>
            <person name="Amses K.R."/>
            <person name="Simmons D.R."/>
            <person name="Longcore J.E."/>
            <person name="Seto K."/>
            <person name="Alves G.H."/>
            <person name="Bonds A.E."/>
            <person name="Quandt C.A."/>
            <person name="Davis W.J."/>
            <person name="Chang Y."/>
            <person name="Letcher P.M."/>
            <person name="Powell M.J."/>
            <person name="Kuo A."/>
            <person name="Labutti K."/>
            <person name="Pangilinan J."/>
            <person name="Andreopoulos W."/>
            <person name="Tritt A."/>
            <person name="Riley R."/>
            <person name="Hundley H."/>
            <person name="Johnson J."/>
            <person name="Lipzen A."/>
            <person name="Barry K."/>
            <person name="Berbee M.L."/>
            <person name="Buchler N.E."/>
            <person name="Grigoriev I.V."/>
            <person name="Spatafora J.W."/>
            <person name="Stajich J.E."/>
            <person name="James T.Y."/>
        </authorList>
    </citation>
    <scope>NUCLEOTIDE SEQUENCE</scope>
    <source>
        <strain evidence="1">AG</strain>
    </source>
</reference>
<dbReference type="EMBL" id="MU620986">
    <property type="protein sequence ID" value="KAI8575343.1"/>
    <property type="molecule type" value="Genomic_DNA"/>
</dbReference>
<protein>
    <submittedName>
        <fullName evidence="1">Uncharacterized protein</fullName>
    </submittedName>
</protein>